<feature type="signal peptide" evidence="1">
    <location>
        <begin position="1"/>
        <end position="20"/>
    </location>
</feature>
<accession>A0ABW5NTG3</accession>
<name>A0ABW5NTG3_9FLAO</name>
<proteinExistence type="predicted"/>
<reference evidence="3" key="1">
    <citation type="journal article" date="2019" name="Int. J. Syst. Evol. Microbiol.">
        <title>The Global Catalogue of Microorganisms (GCM) 10K type strain sequencing project: providing services to taxonomists for standard genome sequencing and annotation.</title>
        <authorList>
            <consortium name="The Broad Institute Genomics Platform"/>
            <consortium name="The Broad Institute Genome Sequencing Center for Infectious Disease"/>
            <person name="Wu L."/>
            <person name="Ma J."/>
        </authorList>
    </citation>
    <scope>NUCLEOTIDE SEQUENCE [LARGE SCALE GENOMIC DNA]</scope>
    <source>
        <strain evidence="3">KCTC 42107</strain>
    </source>
</reference>
<evidence type="ECO:0000313" key="3">
    <source>
        <dbReference type="Proteomes" id="UP001597480"/>
    </source>
</evidence>
<evidence type="ECO:0000256" key="1">
    <source>
        <dbReference type="SAM" id="SignalP"/>
    </source>
</evidence>
<organism evidence="2 3">
    <name type="scientific">Flavobacterium suzhouense</name>
    <dbReference type="NCBI Taxonomy" id="1529638"/>
    <lineage>
        <taxon>Bacteria</taxon>
        <taxon>Pseudomonadati</taxon>
        <taxon>Bacteroidota</taxon>
        <taxon>Flavobacteriia</taxon>
        <taxon>Flavobacteriales</taxon>
        <taxon>Flavobacteriaceae</taxon>
        <taxon>Flavobacterium</taxon>
    </lineage>
</organism>
<dbReference type="EMBL" id="JBHUMD010000008">
    <property type="protein sequence ID" value="MFD2602013.1"/>
    <property type="molecule type" value="Genomic_DNA"/>
</dbReference>
<keyword evidence="1" id="KW-0732">Signal</keyword>
<dbReference type="RefSeq" id="WP_379820516.1">
    <property type="nucleotide sequence ID" value="NZ_JBHUMD010000008.1"/>
</dbReference>
<keyword evidence="3" id="KW-1185">Reference proteome</keyword>
<evidence type="ECO:0000313" key="2">
    <source>
        <dbReference type="EMBL" id="MFD2602013.1"/>
    </source>
</evidence>
<protein>
    <submittedName>
        <fullName evidence="2">Uncharacterized protein</fullName>
    </submittedName>
</protein>
<feature type="chain" id="PRO_5046087555" evidence="1">
    <location>
        <begin position="21"/>
        <end position="69"/>
    </location>
</feature>
<gene>
    <name evidence="2" type="ORF">ACFSR3_08090</name>
</gene>
<sequence>MKKLLLLACFVFLTSFYTETDVYLCNTKGGKKYHFTKDCQGLRNCQGEIIKVTLTEAKEKGKTICGYED</sequence>
<dbReference type="Proteomes" id="UP001597480">
    <property type="component" value="Unassembled WGS sequence"/>
</dbReference>
<comment type="caution">
    <text evidence="2">The sequence shown here is derived from an EMBL/GenBank/DDBJ whole genome shotgun (WGS) entry which is preliminary data.</text>
</comment>